<gene>
    <name evidence="1" type="ORF">FCN80_23850</name>
</gene>
<evidence type="ECO:0000313" key="2">
    <source>
        <dbReference type="Proteomes" id="UP000305202"/>
    </source>
</evidence>
<dbReference type="SUPFAM" id="SSF102462">
    <property type="entry name" value="Peptidyl-tRNA hydrolase II"/>
    <property type="match status" value="1"/>
</dbReference>
<protein>
    <submittedName>
        <fullName evidence="1">DUF2000 domain-containing protein</fullName>
    </submittedName>
</protein>
<dbReference type="InterPro" id="IPR018988">
    <property type="entry name" value="DUF2000"/>
</dbReference>
<evidence type="ECO:0000313" key="1">
    <source>
        <dbReference type="EMBL" id="TKI02836.1"/>
    </source>
</evidence>
<accession>A0ABY2SF49</accession>
<comment type="caution">
    <text evidence="1">The sequence shown here is derived from an EMBL/GenBank/DDBJ whole genome shotgun (WGS) entry which is preliminary data.</text>
</comment>
<dbReference type="RefSeq" id="WP_136992815.1">
    <property type="nucleotide sequence ID" value="NZ_SZPQ01000060.1"/>
</dbReference>
<sequence length="146" mass="16157">MKFDASQHRCTILIDKELPTGLAMNAASIIGISFGQTVENLIGPAMQSLDKIIYPGVIYSPLPVLLASNEYLLEVQTHAESDDDLYIMPFSALAQSCRTYEEYGEKISSVNSKNIKLVAIGLIGPKNEIDKNNRKPPPLQIIYFIL</sequence>
<dbReference type="Gene3D" id="3.40.1490.10">
    <property type="entry name" value="Bit1"/>
    <property type="match status" value="1"/>
</dbReference>
<keyword evidence="2" id="KW-1185">Reference proteome</keyword>
<reference evidence="1 2" key="1">
    <citation type="submission" date="2019-04" db="EMBL/GenBank/DDBJ databases">
        <authorList>
            <person name="Li M."/>
            <person name="Gao C."/>
        </authorList>
    </citation>
    <scope>NUCLEOTIDE SEQUENCE [LARGE SCALE GENOMIC DNA]</scope>
    <source>
        <strain evidence="1 2">BGMRC 2031</strain>
    </source>
</reference>
<proteinExistence type="predicted"/>
<dbReference type="Pfam" id="PF09391">
    <property type="entry name" value="DUF2000"/>
    <property type="match status" value="1"/>
</dbReference>
<name>A0ABY2SF49_9HYPH</name>
<dbReference type="EMBL" id="SZPQ01000060">
    <property type="protein sequence ID" value="TKI02836.1"/>
    <property type="molecule type" value="Genomic_DNA"/>
</dbReference>
<dbReference type="Proteomes" id="UP000305202">
    <property type="component" value="Unassembled WGS sequence"/>
</dbReference>
<organism evidence="1 2">
    <name type="scientific">Martelella alba</name>
    <dbReference type="NCBI Taxonomy" id="2590451"/>
    <lineage>
        <taxon>Bacteria</taxon>
        <taxon>Pseudomonadati</taxon>
        <taxon>Pseudomonadota</taxon>
        <taxon>Alphaproteobacteria</taxon>
        <taxon>Hyphomicrobiales</taxon>
        <taxon>Aurantimonadaceae</taxon>
        <taxon>Martelella</taxon>
    </lineage>
</organism>
<dbReference type="InterPro" id="IPR023476">
    <property type="entry name" value="Pep_tRNA_hydro_II_dom_sf"/>
</dbReference>